<protein>
    <submittedName>
        <fullName evidence="1">Uncharacterized protein</fullName>
    </submittedName>
</protein>
<gene>
    <name evidence="1" type="ORF">BC751_3416</name>
</gene>
<accession>A0A4V2F6X0</accession>
<dbReference type="Proteomes" id="UP000292209">
    <property type="component" value="Unassembled WGS sequence"/>
</dbReference>
<dbReference type="AlphaFoldDB" id="A0A4V2F6X0"/>
<reference evidence="1 2" key="1">
    <citation type="submission" date="2019-02" db="EMBL/GenBank/DDBJ databases">
        <title>Genomic Encyclopedia of Archaeal and Bacterial Type Strains, Phase II (KMG-II): from individual species to whole genera.</title>
        <authorList>
            <person name="Goeker M."/>
        </authorList>
    </citation>
    <scope>NUCLEOTIDE SEQUENCE [LARGE SCALE GENOMIC DNA]</scope>
    <source>
        <strain evidence="1 2">DSM 21411</strain>
    </source>
</reference>
<proteinExistence type="predicted"/>
<name>A0A4V2F6X0_9BACT</name>
<comment type="caution">
    <text evidence="1">The sequence shown here is derived from an EMBL/GenBank/DDBJ whole genome shotgun (WGS) entry which is preliminary data.</text>
</comment>
<keyword evidence="2" id="KW-1185">Reference proteome</keyword>
<sequence length="39" mass="4782">MVLIKPHENVIQNNLKYHFYHAQNLIHRNTIKQKSLKIR</sequence>
<dbReference type="EMBL" id="SGXG01000001">
    <property type="protein sequence ID" value="RZS97789.1"/>
    <property type="molecule type" value="Genomic_DNA"/>
</dbReference>
<organism evidence="1 2">
    <name type="scientific">Cecembia calidifontis</name>
    <dbReference type="NCBI Taxonomy" id="1187080"/>
    <lineage>
        <taxon>Bacteria</taxon>
        <taxon>Pseudomonadati</taxon>
        <taxon>Bacteroidota</taxon>
        <taxon>Cytophagia</taxon>
        <taxon>Cytophagales</taxon>
        <taxon>Cyclobacteriaceae</taxon>
        <taxon>Cecembia</taxon>
    </lineage>
</organism>
<evidence type="ECO:0000313" key="1">
    <source>
        <dbReference type="EMBL" id="RZS97789.1"/>
    </source>
</evidence>
<evidence type="ECO:0000313" key="2">
    <source>
        <dbReference type="Proteomes" id="UP000292209"/>
    </source>
</evidence>